<accession>A0A2P6NKJ2</accession>
<dbReference type="InterPro" id="IPR032710">
    <property type="entry name" value="NTF2-like_dom_sf"/>
</dbReference>
<dbReference type="EMBL" id="MDYQ01000062">
    <property type="protein sequence ID" value="PRP84456.1"/>
    <property type="molecule type" value="Genomic_DNA"/>
</dbReference>
<evidence type="ECO:0000256" key="1">
    <source>
        <dbReference type="SAM" id="MobiDB-lite"/>
    </source>
</evidence>
<dbReference type="AlphaFoldDB" id="A0A2P6NKJ2"/>
<proteinExistence type="predicted"/>
<feature type="region of interest" description="Disordered" evidence="1">
    <location>
        <begin position="1"/>
        <end position="23"/>
    </location>
</feature>
<organism evidence="2 3">
    <name type="scientific">Planoprotostelium fungivorum</name>
    <dbReference type="NCBI Taxonomy" id="1890364"/>
    <lineage>
        <taxon>Eukaryota</taxon>
        <taxon>Amoebozoa</taxon>
        <taxon>Evosea</taxon>
        <taxon>Variosea</taxon>
        <taxon>Cavosteliida</taxon>
        <taxon>Cavosteliaceae</taxon>
        <taxon>Planoprotostelium</taxon>
    </lineage>
</organism>
<gene>
    <name evidence="2" type="ORF">PROFUN_08041</name>
</gene>
<sequence length="905" mass="108216">MLRLARARPTPPPSQRHSIHVGSKTVPLSSNLQPTRCMSFYNDLRRVGMKVEVPADLGEVAWNVHPSKMKRQITPAELAELEKQVPPVGLPPVDEPLTYLSEAEKKELQVLSSGPLTDEEAMGHDDRKKIIVMTQAMEKANYVVRYHEYMKDLRWYNYGLNVTTGHWEEVRMLPQLFAWFTLKKDDLHRKRYERRDKRYIRKVYRDSQMFVKGKLVYKLAYHFTLPIMELQRSYAENMQALQAARVDDDGLCELENRIIGATQLKKKIGDLVDRLTQKVISMAPHHAMARQFHIPSGRFNDFGFKEERIKYEEEIPALPAVATVLPPAPIQLDPQRLAKLGVASRLPEVDPDPVPELPEEEKQLQWGKYHEQRRRNMMFPYKSLKEGILGHRRQSPVLRERHNIDDQGRWLMGRDNYQYRPLEYTPKAETKHDVEMADSVIDYNDKIWAEPPKPFPEMTQEEKVDYIKNNFSNWQFIQWWRYRQRTIHRKRRKRKRGRRRRKLPFGFKRKVRKHRRRMRKLMKRVTWGALRRNLDPKFHSMFFKKSVRKYFVPILFNAMSNNFSKMHVIRAMCGPYLYNRIERMRNIMEYQQVTSYMKLYRIGKMTLGRRIHRINGLVYFTIKVLVWAHYWIRDKDGRTIAGSPGRLRRQLWKLKVYRDPGAPSFMEHDQPSKGRWRVGSLKRRRLRVRNRSWKSPAQRASSYLKSLLDLQEIPYSAPHDYDMYKDQDFLAFGEDIRVTHREKNNYQRLIDDFVNVQLGEKGMTREEWEEKTGLKQIEREMEAAQDRMDAREEELRAKQRGGEEEEEGEDEDEPVKDLDPETQRRMIRLTAEEHKFETQLWGGHFQEMEDAVTEADGRHAWESYKQFKKNPIKETFEIRRKAEEEHVLTNIHQDLWETWTRSNRG</sequence>
<keyword evidence="3" id="KW-1185">Reference proteome</keyword>
<protein>
    <submittedName>
        <fullName evidence="2">Uncharacterized protein</fullName>
    </submittedName>
</protein>
<dbReference type="Proteomes" id="UP000241769">
    <property type="component" value="Unassembled WGS sequence"/>
</dbReference>
<dbReference type="Gene3D" id="3.10.450.240">
    <property type="match status" value="1"/>
</dbReference>
<name>A0A2P6NKJ2_9EUKA</name>
<feature type="compositionally biased region" description="Basic and acidic residues" evidence="1">
    <location>
        <begin position="783"/>
        <end position="802"/>
    </location>
</feature>
<evidence type="ECO:0000313" key="2">
    <source>
        <dbReference type="EMBL" id="PRP84456.1"/>
    </source>
</evidence>
<dbReference type="InParanoid" id="A0A2P6NKJ2"/>
<feature type="compositionally biased region" description="Acidic residues" evidence="1">
    <location>
        <begin position="803"/>
        <end position="814"/>
    </location>
</feature>
<evidence type="ECO:0000313" key="3">
    <source>
        <dbReference type="Proteomes" id="UP000241769"/>
    </source>
</evidence>
<comment type="caution">
    <text evidence="2">The sequence shown here is derived from an EMBL/GenBank/DDBJ whole genome shotgun (WGS) entry which is preliminary data.</text>
</comment>
<reference evidence="2 3" key="1">
    <citation type="journal article" date="2018" name="Genome Biol. Evol.">
        <title>Multiple Roots of Fruiting Body Formation in Amoebozoa.</title>
        <authorList>
            <person name="Hillmann F."/>
            <person name="Forbes G."/>
            <person name="Novohradska S."/>
            <person name="Ferling I."/>
            <person name="Riege K."/>
            <person name="Groth M."/>
            <person name="Westermann M."/>
            <person name="Marz M."/>
            <person name="Spaller T."/>
            <person name="Winckler T."/>
            <person name="Schaap P."/>
            <person name="Glockner G."/>
        </authorList>
    </citation>
    <scope>NUCLEOTIDE SEQUENCE [LARGE SCALE GENOMIC DNA]</scope>
    <source>
        <strain evidence="2 3">Jena</strain>
    </source>
</reference>
<feature type="region of interest" description="Disordered" evidence="1">
    <location>
        <begin position="783"/>
        <end position="820"/>
    </location>
</feature>
<dbReference type="SUPFAM" id="SSF54427">
    <property type="entry name" value="NTF2-like"/>
    <property type="match status" value="1"/>
</dbReference>